<protein>
    <submittedName>
        <fullName evidence="1">Uncharacterized protein</fullName>
    </submittedName>
</protein>
<accession>A0A484HFQ4</accession>
<dbReference type="AlphaFoldDB" id="A0A484HFQ4"/>
<sequence>MKWLEIRAQYPEQWLLIEAIKARSENNKRIIDEIEVLESFSDSAGAMGRYSQMRRKSPKRELYVFHTSRETLEVTERRWMGIQVSQ</sequence>
<gene>
    <name evidence="1" type="ORF">EPICR_220017</name>
</gene>
<dbReference type="EMBL" id="CAACVI010000015">
    <property type="protein sequence ID" value="VEN74030.1"/>
    <property type="molecule type" value="Genomic_DNA"/>
</dbReference>
<reference evidence="1" key="1">
    <citation type="submission" date="2019-01" db="EMBL/GenBank/DDBJ databases">
        <authorList>
            <consortium name="Genoscope - CEA"/>
            <person name="William W."/>
        </authorList>
    </citation>
    <scope>NUCLEOTIDE SEQUENCE</scope>
    <source>
        <strain evidence="1">CR-1</strain>
    </source>
</reference>
<proteinExistence type="predicted"/>
<name>A0A484HFQ4_9BACT</name>
<organism evidence="1">
    <name type="scientific">uncultured Desulfobacteraceae bacterium</name>
    <dbReference type="NCBI Taxonomy" id="218296"/>
    <lineage>
        <taxon>Bacteria</taxon>
        <taxon>Pseudomonadati</taxon>
        <taxon>Thermodesulfobacteriota</taxon>
        <taxon>Desulfobacteria</taxon>
        <taxon>Desulfobacterales</taxon>
        <taxon>Desulfobacteraceae</taxon>
        <taxon>environmental samples</taxon>
    </lineage>
</organism>
<evidence type="ECO:0000313" key="1">
    <source>
        <dbReference type="EMBL" id="VEN74030.1"/>
    </source>
</evidence>